<keyword evidence="3" id="KW-1185">Reference proteome</keyword>
<gene>
    <name evidence="2" type="ORF">H6G72_15835</name>
</gene>
<dbReference type="RefSeq" id="WP_054465881.1">
    <property type="nucleotide sequence ID" value="NZ_JACJSK010000021.1"/>
</dbReference>
<name>A0ABR8EG40_9CYAN</name>
<accession>A0ABR8EG40</accession>
<feature type="signal peptide" evidence="1">
    <location>
        <begin position="1"/>
        <end position="21"/>
    </location>
</feature>
<comment type="caution">
    <text evidence="2">The sequence shown here is derived from an EMBL/GenBank/DDBJ whole genome shotgun (WGS) entry which is preliminary data.</text>
</comment>
<evidence type="ECO:0000313" key="2">
    <source>
        <dbReference type="EMBL" id="MBD2545277.1"/>
    </source>
</evidence>
<protein>
    <recommendedName>
        <fullName evidence="4">Lipoprotein</fullName>
    </recommendedName>
</protein>
<dbReference type="SUPFAM" id="SSF101898">
    <property type="entry name" value="NHL repeat"/>
    <property type="match status" value="1"/>
</dbReference>
<feature type="chain" id="PRO_5046855627" description="Lipoprotein" evidence="1">
    <location>
        <begin position="22"/>
        <end position="304"/>
    </location>
</feature>
<evidence type="ECO:0000256" key="1">
    <source>
        <dbReference type="SAM" id="SignalP"/>
    </source>
</evidence>
<evidence type="ECO:0008006" key="4">
    <source>
        <dbReference type="Google" id="ProtNLM"/>
    </source>
</evidence>
<proteinExistence type="predicted"/>
<dbReference type="EMBL" id="JACJSK010000021">
    <property type="protein sequence ID" value="MBD2545277.1"/>
    <property type="molecule type" value="Genomic_DNA"/>
</dbReference>
<evidence type="ECO:0000313" key="3">
    <source>
        <dbReference type="Proteomes" id="UP000641954"/>
    </source>
</evidence>
<keyword evidence="1" id="KW-0732">Signal</keyword>
<sequence>MRQYYQLLLIVVFLVSCTVNSQSVVATSSWRPVGSGITFGISGMALVNQDNNQSNFLIVHDNKKTGENRLAIVGVAASNQNNQSIEYLPLVWPNNVDLPIDLEAITRVTGTDKVAFMAASSQGRIYYFTLENNQTISILKVLDLPEISQGSNFEGVAIQEIDGKLVIVWGHRGQDSDPGVIYWGTLDLNSYQISPQGSAKFTVPWPREKVRHISDIKIDSAGTLYVTAATDNGDDGPFSSAVYVAGVFTVNQSKVQFRVNSELAALYRFDGYKIEGLELIPGENGGVIFGTDDENMGSSIYTSF</sequence>
<dbReference type="Proteomes" id="UP000641954">
    <property type="component" value="Unassembled WGS sequence"/>
</dbReference>
<reference evidence="2 3" key="1">
    <citation type="journal article" date="2020" name="ISME J.">
        <title>Comparative genomics reveals insights into cyanobacterial evolution and habitat adaptation.</title>
        <authorList>
            <person name="Chen M.Y."/>
            <person name="Teng W.K."/>
            <person name="Zhao L."/>
            <person name="Hu C.X."/>
            <person name="Zhou Y.K."/>
            <person name="Han B.P."/>
            <person name="Song L.R."/>
            <person name="Shu W.S."/>
        </authorList>
    </citation>
    <scope>NUCLEOTIDE SEQUENCE [LARGE SCALE GENOMIC DNA]</scope>
    <source>
        <strain evidence="2 3">FACHB-1370</strain>
    </source>
</reference>
<dbReference type="PROSITE" id="PS51257">
    <property type="entry name" value="PROKAR_LIPOPROTEIN"/>
    <property type="match status" value="1"/>
</dbReference>
<organism evidence="2 3">
    <name type="scientific">Planktothricoides raciborskii FACHB-1370</name>
    <dbReference type="NCBI Taxonomy" id="2949576"/>
    <lineage>
        <taxon>Bacteria</taxon>
        <taxon>Bacillati</taxon>
        <taxon>Cyanobacteriota</taxon>
        <taxon>Cyanophyceae</taxon>
        <taxon>Oscillatoriophycideae</taxon>
        <taxon>Oscillatoriales</taxon>
        <taxon>Oscillatoriaceae</taxon>
        <taxon>Planktothricoides</taxon>
    </lineage>
</organism>